<reference evidence="2" key="1">
    <citation type="submission" date="2020-10" db="EMBL/GenBank/DDBJ databases">
        <title>Mucilaginibacter mali sp. nov., isolated from rhizosphere soil of apple orchard.</title>
        <authorList>
            <person name="Lee J.-S."/>
            <person name="Kim H.S."/>
            <person name="Kim J.-S."/>
        </authorList>
    </citation>
    <scope>NUCLEOTIDE SEQUENCE</scope>
    <source>
        <strain evidence="2">KCTC 22746</strain>
    </source>
</reference>
<evidence type="ECO:0000313" key="3">
    <source>
        <dbReference type="Proteomes" id="UP000622475"/>
    </source>
</evidence>
<evidence type="ECO:0000256" key="1">
    <source>
        <dbReference type="SAM" id="Phobius"/>
    </source>
</evidence>
<feature type="transmembrane region" description="Helical" evidence="1">
    <location>
        <begin position="6"/>
        <end position="24"/>
    </location>
</feature>
<keyword evidence="1" id="KW-0812">Transmembrane</keyword>
<evidence type="ECO:0000313" key="2">
    <source>
        <dbReference type="EMBL" id="MBE9661948.1"/>
    </source>
</evidence>
<dbReference type="RefSeq" id="WP_194111152.1">
    <property type="nucleotide sequence ID" value="NZ_JADFFL010000003.1"/>
</dbReference>
<keyword evidence="3" id="KW-1185">Reference proteome</keyword>
<feature type="transmembrane region" description="Helical" evidence="1">
    <location>
        <begin position="31"/>
        <end position="51"/>
    </location>
</feature>
<keyword evidence="1" id="KW-0472">Membrane</keyword>
<comment type="caution">
    <text evidence="2">The sequence shown here is derived from an EMBL/GenBank/DDBJ whole genome shotgun (WGS) entry which is preliminary data.</text>
</comment>
<protein>
    <submittedName>
        <fullName evidence="2">Uncharacterized protein</fullName>
    </submittedName>
</protein>
<dbReference type="AlphaFoldDB" id="A0A929KWW7"/>
<dbReference type="EMBL" id="JADFFL010000003">
    <property type="protein sequence ID" value="MBE9661948.1"/>
    <property type="molecule type" value="Genomic_DNA"/>
</dbReference>
<accession>A0A929KWW7</accession>
<gene>
    <name evidence="2" type="ORF">IRJ16_08620</name>
</gene>
<keyword evidence="1" id="KW-1133">Transmembrane helix</keyword>
<name>A0A929KWW7_9SPHI</name>
<sequence>MSLPSLIFWAIFVLPLVALMVWIMRQDKKKGITGLIFLFILLVVGITYMYLKTGGK</sequence>
<organism evidence="2 3">
    <name type="scientific">Mucilaginibacter myungsuensis</name>
    <dbReference type="NCBI Taxonomy" id="649104"/>
    <lineage>
        <taxon>Bacteria</taxon>
        <taxon>Pseudomonadati</taxon>
        <taxon>Bacteroidota</taxon>
        <taxon>Sphingobacteriia</taxon>
        <taxon>Sphingobacteriales</taxon>
        <taxon>Sphingobacteriaceae</taxon>
        <taxon>Mucilaginibacter</taxon>
    </lineage>
</organism>
<dbReference type="Proteomes" id="UP000622475">
    <property type="component" value="Unassembled WGS sequence"/>
</dbReference>
<proteinExistence type="predicted"/>